<dbReference type="WBParaSite" id="TASK_0000310601-mRNA-1">
    <property type="protein sequence ID" value="TASK_0000310601-mRNA-1"/>
    <property type="gene ID" value="TASK_0000310601"/>
</dbReference>
<reference evidence="1" key="1">
    <citation type="submission" date="2017-02" db="UniProtKB">
        <authorList>
            <consortium name="WormBaseParasite"/>
        </authorList>
    </citation>
    <scope>IDENTIFICATION</scope>
</reference>
<proteinExistence type="predicted"/>
<sequence length="145" mass="16107">LSSILPFQCVRYEIDEADQTTTEAREAIGAYNRGRHRLHALDKQLGDMALEKVALAATQALARNSEQARRDHSVVHVEGTGDPEGGEQCLPLAWLCYRSSNEGKPERTLLNSVGRFDKGEGIWWPHRECGLSLTKGVPISESCYL</sequence>
<organism evidence="1">
    <name type="scientific">Taenia asiatica</name>
    <name type="common">Asian tapeworm</name>
    <dbReference type="NCBI Taxonomy" id="60517"/>
    <lineage>
        <taxon>Eukaryota</taxon>
        <taxon>Metazoa</taxon>
        <taxon>Spiralia</taxon>
        <taxon>Lophotrochozoa</taxon>
        <taxon>Platyhelminthes</taxon>
        <taxon>Cestoda</taxon>
        <taxon>Eucestoda</taxon>
        <taxon>Cyclophyllidea</taxon>
        <taxon>Taeniidae</taxon>
        <taxon>Taenia</taxon>
    </lineage>
</organism>
<protein>
    <submittedName>
        <fullName evidence="1">Transposase</fullName>
    </submittedName>
</protein>
<name>A0A0R3W0B2_TAEAS</name>
<dbReference type="AlphaFoldDB" id="A0A0R3W0B2"/>
<evidence type="ECO:0000313" key="1">
    <source>
        <dbReference type="WBParaSite" id="TASK_0000310601-mRNA-1"/>
    </source>
</evidence>
<accession>A0A0R3W0B2</accession>